<reference evidence="2" key="1">
    <citation type="submission" date="2020-11" db="EMBL/GenBank/DDBJ databases">
        <title>Isolation and identification of active actinomycetes.</title>
        <authorList>
            <person name="Sun X."/>
        </authorList>
    </citation>
    <scope>NUCLEOTIDE SEQUENCE</scope>
    <source>
        <strain evidence="2">NEAU-A11</strain>
    </source>
</reference>
<dbReference type="AlphaFoldDB" id="A0A931CCX7"/>
<protein>
    <submittedName>
        <fullName evidence="2">DJ-1/PfpI family protein</fullName>
    </submittedName>
</protein>
<dbReference type="PANTHER" id="PTHR43130">
    <property type="entry name" value="ARAC-FAMILY TRANSCRIPTIONAL REGULATOR"/>
    <property type="match status" value="1"/>
</dbReference>
<evidence type="ECO:0000313" key="2">
    <source>
        <dbReference type="EMBL" id="MBG0567605.1"/>
    </source>
</evidence>
<dbReference type="InterPro" id="IPR002818">
    <property type="entry name" value="DJ-1/PfpI"/>
</dbReference>
<proteinExistence type="predicted"/>
<organism evidence="2 3">
    <name type="scientific">Actinoplanes aureus</name>
    <dbReference type="NCBI Taxonomy" id="2792083"/>
    <lineage>
        <taxon>Bacteria</taxon>
        <taxon>Bacillati</taxon>
        <taxon>Actinomycetota</taxon>
        <taxon>Actinomycetes</taxon>
        <taxon>Micromonosporales</taxon>
        <taxon>Micromonosporaceae</taxon>
        <taxon>Actinoplanes</taxon>
    </lineage>
</organism>
<dbReference type="InterPro" id="IPR052158">
    <property type="entry name" value="INH-QAR"/>
</dbReference>
<keyword evidence="3" id="KW-1185">Reference proteome</keyword>
<name>A0A931CCX7_9ACTN</name>
<dbReference type="Gene3D" id="3.40.50.880">
    <property type="match status" value="1"/>
</dbReference>
<dbReference type="InterPro" id="IPR029062">
    <property type="entry name" value="Class_I_gatase-like"/>
</dbReference>
<dbReference type="GO" id="GO:0006355">
    <property type="term" value="P:regulation of DNA-templated transcription"/>
    <property type="evidence" value="ECO:0007669"/>
    <property type="project" value="TreeGrafter"/>
</dbReference>
<dbReference type="EMBL" id="JADQTO010000028">
    <property type="protein sequence ID" value="MBG0567605.1"/>
    <property type="molecule type" value="Genomic_DNA"/>
</dbReference>
<feature type="domain" description="DJ-1/PfpI" evidence="1">
    <location>
        <begin position="2"/>
        <end position="163"/>
    </location>
</feature>
<evidence type="ECO:0000259" key="1">
    <source>
        <dbReference type="Pfam" id="PF01965"/>
    </source>
</evidence>
<accession>A0A931CCX7</accession>
<dbReference type="CDD" id="cd03139">
    <property type="entry name" value="GATase1_PfpI_2"/>
    <property type="match status" value="1"/>
</dbReference>
<dbReference type="Proteomes" id="UP000598146">
    <property type="component" value="Unassembled WGS sequence"/>
</dbReference>
<evidence type="ECO:0000313" key="3">
    <source>
        <dbReference type="Proteomes" id="UP000598146"/>
    </source>
</evidence>
<dbReference type="PANTHER" id="PTHR43130:SF2">
    <property type="entry name" value="DJ-1_PFPI DOMAIN-CONTAINING PROTEIN"/>
    <property type="match status" value="1"/>
</dbReference>
<dbReference type="SUPFAM" id="SSF52317">
    <property type="entry name" value="Class I glutamine amidotransferase-like"/>
    <property type="match status" value="1"/>
</dbReference>
<comment type="caution">
    <text evidence="2">The sequence shown here is derived from an EMBL/GenBank/DDBJ whole genome shotgun (WGS) entry which is preliminary data.</text>
</comment>
<dbReference type="Pfam" id="PF01965">
    <property type="entry name" value="DJ-1_PfpI"/>
    <property type="match status" value="1"/>
</dbReference>
<sequence>MQIAIVLYPGVTALDAIGPYEFLRSLPGAEVRFVGAEPGPIVADSGVLFLGVTHTYAETPRPDIVLVPGSGPSTASAMADTELIDWLRRVHETTQWTTSVCTGALILGAAGILTGKPATTHWTVQRALAAFGAEARKNDRIVRADKVATAAGVSAGLDLGLWLVGEIAGRDHAEIVQLYIEYDPQPPFDAGHPSKARKEITDRAYRLSRKIAFTPSQLGAVAVVAWRQTLTAFRSRRNPAHD</sequence>
<gene>
    <name evidence="2" type="ORF">I4J89_39785</name>
</gene>
<dbReference type="RefSeq" id="WP_196419376.1">
    <property type="nucleotide sequence ID" value="NZ_JADQTO010000028.1"/>
</dbReference>